<dbReference type="SUPFAM" id="SSF81296">
    <property type="entry name" value="E set domains"/>
    <property type="match status" value="1"/>
</dbReference>
<dbReference type="Pfam" id="PF00630">
    <property type="entry name" value="Filamin"/>
    <property type="match status" value="1"/>
</dbReference>
<evidence type="ECO:0000259" key="9">
    <source>
        <dbReference type="PROSITE" id="PS50237"/>
    </source>
</evidence>
<feature type="region of interest" description="Disordered" evidence="8">
    <location>
        <begin position="501"/>
        <end position="521"/>
    </location>
</feature>
<comment type="pathway">
    <text evidence="2">Protein modification; protein ubiquitination.</text>
</comment>
<evidence type="ECO:0000256" key="4">
    <source>
        <dbReference type="ARBA" id="ARBA00022679"/>
    </source>
</evidence>
<dbReference type="GO" id="GO:0043066">
    <property type="term" value="P:negative regulation of apoptotic process"/>
    <property type="evidence" value="ECO:0007669"/>
    <property type="project" value="TreeGrafter"/>
</dbReference>
<comment type="catalytic activity">
    <reaction evidence="1">
        <text>S-ubiquitinyl-[E2 ubiquitin-conjugating enzyme]-L-cysteine + [acceptor protein]-L-lysine = [E2 ubiquitin-conjugating enzyme]-L-cysteine + N(6)-ubiquitinyl-[acceptor protein]-L-lysine.</text>
        <dbReference type="EC" id="2.3.2.26"/>
    </reaction>
</comment>
<accession>A0A087TWK9</accession>
<dbReference type="InterPro" id="IPR014756">
    <property type="entry name" value="Ig_E-set"/>
</dbReference>
<dbReference type="EMBL" id="KK117082">
    <property type="protein sequence ID" value="KFM69498.1"/>
    <property type="molecule type" value="Genomic_DNA"/>
</dbReference>
<comment type="caution">
    <text evidence="7">Lacks conserved residue(s) required for the propagation of feature annotation.</text>
</comment>
<feature type="repeat" description="Filamin" evidence="6">
    <location>
        <begin position="107"/>
        <end position="137"/>
    </location>
</feature>
<dbReference type="Pfam" id="PF25916">
    <property type="entry name" value="AREL1_PH-like"/>
    <property type="match status" value="1"/>
</dbReference>
<dbReference type="EC" id="2.3.2.26" evidence="3"/>
<evidence type="ECO:0000313" key="11">
    <source>
        <dbReference type="Proteomes" id="UP000054359"/>
    </source>
</evidence>
<dbReference type="Gene3D" id="2.60.40.10">
    <property type="entry name" value="Immunoglobulins"/>
    <property type="match status" value="1"/>
</dbReference>
<keyword evidence="5 7" id="KW-0833">Ubl conjugation pathway</keyword>
<dbReference type="AlphaFoldDB" id="A0A087TWK9"/>
<dbReference type="PANTHER" id="PTHR11254:SF340">
    <property type="entry name" value="APOPTOSIS-RESISTANT E3 UBIQUITIN PROTEIN LIGASE 1"/>
    <property type="match status" value="1"/>
</dbReference>
<dbReference type="SUPFAM" id="SSF56204">
    <property type="entry name" value="Hect, E3 ligase catalytic domain"/>
    <property type="match status" value="1"/>
</dbReference>
<dbReference type="GO" id="GO:0006511">
    <property type="term" value="P:ubiquitin-dependent protein catabolic process"/>
    <property type="evidence" value="ECO:0007669"/>
    <property type="project" value="TreeGrafter"/>
</dbReference>
<dbReference type="InterPro" id="IPR058738">
    <property type="entry name" value="PH-like_AREL1"/>
</dbReference>
<evidence type="ECO:0000256" key="7">
    <source>
        <dbReference type="PROSITE-ProRule" id="PRU00104"/>
    </source>
</evidence>
<evidence type="ECO:0000256" key="2">
    <source>
        <dbReference type="ARBA" id="ARBA00004906"/>
    </source>
</evidence>
<evidence type="ECO:0000256" key="3">
    <source>
        <dbReference type="ARBA" id="ARBA00012485"/>
    </source>
</evidence>
<gene>
    <name evidence="10" type="ORF">X975_06284</name>
</gene>
<dbReference type="GO" id="GO:0009966">
    <property type="term" value="P:regulation of signal transduction"/>
    <property type="evidence" value="ECO:0007669"/>
    <property type="project" value="UniProtKB-ARBA"/>
</dbReference>
<dbReference type="Gene3D" id="3.90.1750.10">
    <property type="entry name" value="Hect, E3 ligase catalytic domains"/>
    <property type="match status" value="1"/>
</dbReference>
<reference evidence="10 11" key="1">
    <citation type="submission" date="2013-11" db="EMBL/GenBank/DDBJ databases">
        <title>Genome sequencing of Stegodyphus mimosarum.</title>
        <authorList>
            <person name="Bechsgaard J."/>
        </authorList>
    </citation>
    <scope>NUCLEOTIDE SEQUENCE [LARGE SCALE GENOMIC DNA]</scope>
</reference>
<feature type="domain" description="HECT" evidence="9">
    <location>
        <begin position="419"/>
        <end position="472"/>
    </location>
</feature>
<dbReference type="FunFam" id="2.60.40.10:FF:000975">
    <property type="entry name" value="Uncharacterized protein, isoform D"/>
    <property type="match status" value="1"/>
</dbReference>
<feature type="non-terminal residue" evidence="10">
    <location>
        <position position="521"/>
    </location>
</feature>
<evidence type="ECO:0000256" key="6">
    <source>
        <dbReference type="PROSITE-ProRule" id="PRU00087"/>
    </source>
</evidence>
<evidence type="ECO:0000256" key="8">
    <source>
        <dbReference type="SAM" id="MobiDB-lite"/>
    </source>
</evidence>
<dbReference type="GO" id="GO:0000209">
    <property type="term" value="P:protein polyubiquitination"/>
    <property type="evidence" value="ECO:0007669"/>
    <property type="project" value="TreeGrafter"/>
</dbReference>
<dbReference type="InterPro" id="IPR013783">
    <property type="entry name" value="Ig-like_fold"/>
</dbReference>
<keyword evidence="11" id="KW-1185">Reference proteome</keyword>
<dbReference type="Proteomes" id="UP000054359">
    <property type="component" value="Unassembled WGS sequence"/>
</dbReference>
<dbReference type="InterPro" id="IPR050409">
    <property type="entry name" value="E3_ubiq-protein_ligase"/>
</dbReference>
<dbReference type="OMA" id="HEXACIS"/>
<evidence type="ECO:0000256" key="1">
    <source>
        <dbReference type="ARBA" id="ARBA00000885"/>
    </source>
</evidence>
<sequence length="521" mass="59918">MFGMVITMSQPALGHNYGNPSKHGFLSYVTGRYLSPLKCKVVFDWSEPQVVGNTMSFTVKFFQRNGQAYPICNEDNILIEVTQGVHKIACSIELGGPQICDANKAKVQFTVRRAGEYRICVLVGMTHIRGSPFTKTFLPGPPDPLKTCFVHHCSTVVGSEDIPTQLFIEPRDRYGNHCTVDSQCDPSNEYSVDIIEVTSSRPIPDSFRWECYPLVSRLALVLKFPKEGCYRATVSYKGQTIQNGDFHVIVLNKEEAFMVQKNVAKKNKCYEVKLLAINGERNQKPKKVYCYISPKQLTLKEYMWKFFPKHLITFRLCPSTKFKFQSSRNYLQGEPVLLIDDGCQQEVELISPDRNIIAATFTQFLLKNIGGSETFKDKQDFFYHEVRKYHQKHFHDKLPLKVSREYILESSIKETKSFSVSDWCKNFEITFVGEEGLDWGGLRKEWFELVCSSLFDHENLLFHTFKSDKQGLVTTMYLPCNMKGKTLLYISFEEEVEPEQSLNPMDNLSMPESSRQEQAVY</sequence>
<dbReference type="PROSITE" id="PS50237">
    <property type="entry name" value="HECT"/>
    <property type="match status" value="1"/>
</dbReference>
<dbReference type="InterPro" id="IPR035983">
    <property type="entry name" value="Hect_E3_ubiquitin_ligase"/>
</dbReference>
<evidence type="ECO:0000313" key="10">
    <source>
        <dbReference type="EMBL" id="KFM69498.1"/>
    </source>
</evidence>
<dbReference type="OrthoDB" id="6410475at2759"/>
<evidence type="ECO:0000256" key="5">
    <source>
        <dbReference type="ARBA" id="ARBA00022786"/>
    </source>
</evidence>
<organism evidence="10 11">
    <name type="scientific">Stegodyphus mimosarum</name>
    <name type="common">African social velvet spider</name>
    <dbReference type="NCBI Taxonomy" id="407821"/>
    <lineage>
        <taxon>Eukaryota</taxon>
        <taxon>Metazoa</taxon>
        <taxon>Ecdysozoa</taxon>
        <taxon>Arthropoda</taxon>
        <taxon>Chelicerata</taxon>
        <taxon>Arachnida</taxon>
        <taxon>Araneae</taxon>
        <taxon>Araneomorphae</taxon>
        <taxon>Entelegynae</taxon>
        <taxon>Eresoidea</taxon>
        <taxon>Eresidae</taxon>
        <taxon>Stegodyphus</taxon>
    </lineage>
</organism>
<dbReference type="PANTHER" id="PTHR11254">
    <property type="entry name" value="HECT DOMAIN UBIQUITIN-PROTEIN LIGASE"/>
    <property type="match status" value="1"/>
</dbReference>
<dbReference type="InterPro" id="IPR000569">
    <property type="entry name" value="HECT_dom"/>
</dbReference>
<dbReference type="GO" id="GO:0061630">
    <property type="term" value="F:ubiquitin protein ligase activity"/>
    <property type="evidence" value="ECO:0007669"/>
    <property type="project" value="UniProtKB-EC"/>
</dbReference>
<dbReference type="InterPro" id="IPR017868">
    <property type="entry name" value="Filamin/ABP280_repeat-like"/>
</dbReference>
<dbReference type="PROSITE" id="PS50194">
    <property type="entry name" value="FILAMIN_REPEAT"/>
    <property type="match status" value="1"/>
</dbReference>
<name>A0A087TWK9_STEMI</name>
<keyword evidence="4" id="KW-0808">Transferase</keyword>
<proteinExistence type="predicted"/>
<protein>
    <recommendedName>
        <fullName evidence="3">HECT-type E3 ubiquitin transferase</fullName>
        <ecNumber evidence="3">2.3.2.26</ecNumber>
    </recommendedName>
</protein>
<dbReference type="STRING" id="407821.A0A087TWK9"/>
<dbReference type="GO" id="GO:0005829">
    <property type="term" value="C:cytosol"/>
    <property type="evidence" value="ECO:0007669"/>
    <property type="project" value="TreeGrafter"/>
</dbReference>